<proteinExistence type="predicted"/>
<name>A0A5C5V808_9BACT</name>
<dbReference type="RefSeq" id="WP_146431166.1">
    <property type="nucleotide sequence ID" value="NZ_SJPF01000002.1"/>
</dbReference>
<protein>
    <submittedName>
        <fullName evidence="1">Uncharacterized protein</fullName>
    </submittedName>
</protein>
<evidence type="ECO:0000313" key="2">
    <source>
        <dbReference type="Proteomes" id="UP000318878"/>
    </source>
</evidence>
<comment type="caution">
    <text evidence="1">The sequence shown here is derived from an EMBL/GenBank/DDBJ whole genome shotgun (WGS) entry which is preliminary data.</text>
</comment>
<dbReference type="AlphaFoldDB" id="A0A5C5V808"/>
<keyword evidence="2" id="KW-1185">Reference proteome</keyword>
<dbReference type="EMBL" id="SJPF01000002">
    <property type="protein sequence ID" value="TWT34694.1"/>
    <property type="molecule type" value="Genomic_DNA"/>
</dbReference>
<reference evidence="1 2" key="1">
    <citation type="submission" date="2019-02" db="EMBL/GenBank/DDBJ databases">
        <title>Deep-cultivation of Planctomycetes and their phenomic and genomic characterization uncovers novel biology.</title>
        <authorList>
            <person name="Wiegand S."/>
            <person name="Jogler M."/>
            <person name="Boedeker C."/>
            <person name="Pinto D."/>
            <person name="Vollmers J."/>
            <person name="Rivas-Marin E."/>
            <person name="Kohn T."/>
            <person name="Peeters S.H."/>
            <person name="Heuer A."/>
            <person name="Rast P."/>
            <person name="Oberbeckmann S."/>
            <person name="Bunk B."/>
            <person name="Jeske O."/>
            <person name="Meyerdierks A."/>
            <person name="Storesund J.E."/>
            <person name="Kallscheuer N."/>
            <person name="Luecker S."/>
            <person name="Lage O.M."/>
            <person name="Pohl T."/>
            <person name="Merkel B.J."/>
            <person name="Hornburger P."/>
            <person name="Mueller R.-W."/>
            <person name="Bruemmer F."/>
            <person name="Labrenz M."/>
            <person name="Spormann A.M."/>
            <person name="Op Den Camp H."/>
            <person name="Overmann J."/>
            <person name="Amann R."/>
            <person name="Jetten M.S.M."/>
            <person name="Mascher T."/>
            <person name="Medema M.H."/>
            <person name="Devos D.P."/>
            <person name="Kaster A.-K."/>
            <person name="Ovreas L."/>
            <person name="Rohde M."/>
            <person name="Galperin M.Y."/>
            <person name="Jogler C."/>
        </authorList>
    </citation>
    <scope>NUCLEOTIDE SEQUENCE [LARGE SCALE GENOMIC DNA]</scope>
    <source>
        <strain evidence="1 2">Enr8</strain>
    </source>
</reference>
<sequence>MSYYDALKDNWRAFGDIEEVAYADATGETTGVKARLIEPDQTALANVDGRAALQNDYATFVVWDATLEGKKPIGGGVITQSGGARWTIQAVAGAQWKTQWRCLCIRHVT</sequence>
<evidence type="ECO:0000313" key="1">
    <source>
        <dbReference type="EMBL" id="TWT34694.1"/>
    </source>
</evidence>
<accession>A0A5C5V808</accession>
<dbReference type="Proteomes" id="UP000318878">
    <property type="component" value="Unassembled WGS sequence"/>
</dbReference>
<organism evidence="1 2">
    <name type="scientific">Blastopirellula retiformator</name>
    <dbReference type="NCBI Taxonomy" id="2527970"/>
    <lineage>
        <taxon>Bacteria</taxon>
        <taxon>Pseudomonadati</taxon>
        <taxon>Planctomycetota</taxon>
        <taxon>Planctomycetia</taxon>
        <taxon>Pirellulales</taxon>
        <taxon>Pirellulaceae</taxon>
        <taxon>Blastopirellula</taxon>
    </lineage>
</organism>
<dbReference type="OrthoDB" id="286766at2"/>
<gene>
    <name evidence="1" type="ORF">Enr8_21070</name>
</gene>